<accession>N1R539</accession>
<protein>
    <submittedName>
        <fullName evidence="7">E3 ubiquitin-protein ligase</fullName>
    </submittedName>
</protein>
<feature type="compositionally biased region" description="Basic and acidic residues" evidence="5">
    <location>
        <begin position="28"/>
        <end position="39"/>
    </location>
</feature>
<dbReference type="AlphaFoldDB" id="N1R539"/>
<dbReference type="InterPro" id="IPR013083">
    <property type="entry name" value="Znf_RING/FYVE/PHD"/>
</dbReference>
<feature type="region of interest" description="Disordered" evidence="5">
    <location>
        <begin position="25"/>
        <end position="58"/>
    </location>
</feature>
<dbReference type="PANTHER" id="PTHR46632">
    <property type="entry name" value="E3 UBIQUITIN-PROTEIN LIGASE SINA-LIKE 4"/>
    <property type="match status" value="1"/>
</dbReference>
<evidence type="ECO:0000256" key="4">
    <source>
        <dbReference type="ARBA" id="ARBA00024004"/>
    </source>
</evidence>
<feature type="domain" description="SIAH-type" evidence="6">
    <location>
        <begin position="166"/>
        <end position="224"/>
    </location>
</feature>
<evidence type="ECO:0000256" key="3">
    <source>
        <dbReference type="ARBA" id="ARBA00022833"/>
    </source>
</evidence>
<proteinExistence type="predicted"/>
<dbReference type="PANTHER" id="PTHR46632:SF6">
    <property type="entry name" value="SIAH-TYPE DOMAIN-CONTAINING PROTEIN"/>
    <property type="match status" value="1"/>
</dbReference>
<name>N1R539_AEGTA</name>
<sequence length="307" mass="33199">MALFGYSNSVRGLDGARIRRGAFTGGVRGREGEDKKLQGSEEGSASGRAREKGGPNRSVAHLSCSQRQLCNAPALIKREMVVHEEGEIMQTEQDPAMELSMVSMDLTLLHCPLCLCPLKPPVYECKGGHLACADCRVERPGNQRQCQKCEHGGGFDVRNTAVDAVLSSVRVECLHEGCGLYVTYHKLADHQSVCPLTLCKCPVPICGYKGLPPVLSHHISTVHPTPVHRIQAGASPLPHYMAKLWANGPPGEPKGRTDAIKVEMEVTSSRDPGDVAVQELTFFTVPPKLLAGAKLVSLHIQIDKLTS</sequence>
<evidence type="ECO:0000256" key="1">
    <source>
        <dbReference type="ARBA" id="ARBA00022723"/>
    </source>
</evidence>
<dbReference type="GO" id="GO:0008270">
    <property type="term" value="F:zinc ion binding"/>
    <property type="evidence" value="ECO:0007669"/>
    <property type="project" value="UniProtKB-KW"/>
</dbReference>
<dbReference type="Gene3D" id="3.30.40.10">
    <property type="entry name" value="Zinc/RING finger domain, C3HC4 (zinc finger)"/>
    <property type="match status" value="1"/>
</dbReference>
<evidence type="ECO:0000256" key="2">
    <source>
        <dbReference type="ARBA" id="ARBA00022771"/>
    </source>
</evidence>
<evidence type="ECO:0000256" key="5">
    <source>
        <dbReference type="SAM" id="MobiDB-lite"/>
    </source>
</evidence>
<dbReference type="SUPFAM" id="SSF49599">
    <property type="entry name" value="TRAF domain-like"/>
    <property type="match status" value="1"/>
</dbReference>
<dbReference type="InterPro" id="IPR044286">
    <property type="entry name" value="SINL_plant"/>
</dbReference>
<evidence type="ECO:0000313" key="7">
    <source>
        <dbReference type="EnsemblPlants" id="EMT33616"/>
    </source>
</evidence>
<keyword evidence="1" id="KW-0479">Metal-binding</keyword>
<keyword evidence="2" id="KW-0863">Zinc-finger</keyword>
<comment type="function">
    <text evidence="4">E3 ubiquitin-protein ligase that mediates ubiquitination and subsequent proteasomal degradation of target proteins. E3 ubiquitin ligases accept ubiquitin from an E2 ubiquitin-conjugating enzyme in the form of a thioester and then directly transfers the ubiquitin to targeted substrates. It probably triggers the ubiquitin-mediated degradation of different substrates.</text>
</comment>
<keyword evidence="3" id="KW-0862">Zinc</keyword>
<reference evidence="7" key="1">
    <citation type="submission" date="2015-06" db="UniProtKB">
        <authorList>
            <consortium name="EnsemblPlants"/>
        </authorList>
    </citation>
    <scope>IDENTIFICATION</scope>
</reference>
<organism evidence="7">
    <name type="scientific">Aegilops tauschii</name>
    <name type="common">Tausch's goatgrass</name>
    <name type="synonym">Aegilops squarrosa</name>
    <dbReference type="NCBI Taxonomy" id="37682"/>
    <lineage>
        <taxon>Eukaryota</taxon>
        <taxon>Viridiplantae</taxon>
        <taxon>Streptophyta</taxon>
        <taxon>Embryophyta</taxon>
        <taxon>Tracheophyta</taxon>
        <taxon>Spermatophyta</taxon>
        <taxon>Magnoliopsida</taxon>
        <taxon>Liliopsida</taxon>
        <taxon>Poales</taxon>
        <taxon>Poaceae</taxon>
        <taxon>BOP clade</taxon>
        <taxon>Pooideae</taxon>
        <taxon>Triticodae</taxon>
        <taxon>Triticeae</taxon>
        <taxon>Triticinae</taxon>
        <taxon>Aegilops</taxon>
    </lineage>
</organism>
<dbReference type="InterPro" id="IPR013010">
    <property type="entry name" value="Znf_SIAH"/>
</dbReference>
<dbReference type="EnsemblPlants" id="EMT33616">
    <property type="protein sequence ID" value="EMT33616"/>
    <property type="gene ID" value="F775_19591"/>
</dbReference>
<evidence type="ECO:0000259" key="6">
    <source>
        <dbReference type="PROSITE" id="PS51081"/>
    </source>
</evidence>
<dbReference type="PROSITE" id="PS51081">
    <property type="entry name" value="ZF_SIAH"/>
    <property type="match status" value="1"/>
</dbReference>